<evidence type="ECO:0000313" key="1">
    <source>
        <dbReference type="EMBL" id="QHT08856.1"/>
    </source>
</evidence>
<dbReference type="AlphaFoldDB" id="A0A6C0CVI9"/>
<name>A0A6C0CVI9_9ZZZZ</name>
<accession>A0A6C0CVI9</accession>
<sequence>MDKRSKKKTTLSPLNLDQIKLQCPPPLNVPPIRHPIFNSSPYLVKDGMVFGLGTSLGKELVNLQRENPKKNKCELLKQQIQNCMETDFFCNHLFESYLTQCSL</sequence>
<protein>
    <submittedName>
        <fullName evidence="1">Uncharacterized protein</fullName>
    </submittedName>
</protein>
<reference evidence="1" key="1">
    <citation type="journal article" date="2020" name="Nature">
        <title>Giant virus diversity and host interactions through global metagenomics.</title>
        <authorList>
            <person name="Schulz F."/>
            <person name="Roux S."/>
            <person name="Paez-Espino D."/>
            <person name="Jungbluth S."/>
            <person name="Walsh D.A."/>
            <person name="Denef V.J."/>
            <person name="McMahon K.D."/>
            <person name="Konstantinidis K.T."/>
            <person name="Eloe-Fadrosh E.A."/>
            <person name="Kyrpides N.C."/>
            <person name="Woyke T."/>
        </authorList>
    </citation>
    <scope>NUCLEOTIDE SEQUENCE</scope>
    <source>
        <strain evidence="1">GVMAG-M-3300023109-53</strain>
    </source>
</reference>
<proteinExistence type="predicted"/>
<dbReference type="EMBL" id="MN739502">
    <property type="protein sequence ID" value="QHT08856.1"/>
    <property type="molecule type" value="Genomic_DNA"/>
</dbReference>
<organism evidence="1">
    <name type="scientific">viral metagenome</name>
    <dbReference type="NCBI Taxonomy" id="1070528"/>
    <lineage>
        <taxon>unclassified sequences</taxon>
        <taxon>metagenomes</taxon>
        <taxon>organismal metagenomes</taxon>
    </lineage>
</organism>